<feature type="region of interest" description="Disordered" evidence="1">
    <location>
        <begin position="172"/>
        <end position="513"/>
    </location>
</feature>
<feature type="compositionally biased region" description="Polar residues" evidence="1">
    <location>
        <begin position="181"/>
        <end position="199"/>
    </location>
</feature>
<feature type="region of interest" description="Disordered" evidence="1">
    <location>
        <begin position="558"/>
        <end position="593"/>
    </location>
</feature>
<feature type="region of interest" description="Disordered" evidence="1">
    <location>
        <begin position="105"/>
        <end position="137"/>
    </location>
</feature>
<gene>
    <name evidence="2" type="ORF">L873DRAFT_1678932</name>
</gene>
<feature type="compositionally biased region" description="Low complexity" evidence="1">
    <location>
        <begin position="251"/>
        <end position="261"/>
    </location>
</feature>
<feature type="compositionally biased region" description="Pro residues" evidence="1">
    <location>
        <begin position="268"/>
        <end position="285"/>
    </location>
</feature>
<dbReference type="EMBL" id="ML120377">
    <property type="protein sequence ID" value="RPB00775.1"/>
    <property type="molecule type" value="Genomic_DNA"/>
</dbReference>
<evidence type="ECO:0000256" key="1">
    <source>
        <dbReference type="SAM" id="MobiDB-lite"/>
    </source>
</evidence>
<dbReference type="AlphaFoldDB" id="A0A3N4K4D6"/>
<feature type="compositionally biased region" description="Acidic residues" evidence="1">
    <location>
        <begin position="229"/>
        <end position="243"/>
    </location>
</feature>
<feature type="compositionally biased region" description="Basic and acidic residues" evidence="1">
    <location>
        <begin position="390"/>
        <end position="402"/>
    </location>
</feature>
<feature type="compositionally biased region" description="Polar residues" evidence="1">
    <location>
        <begin position="118"/>
        <end position="130"/>
    </location>
</feature>
<name>A0A3N4K4D6_9PEZI</name>
<feature type="compositionally biased region" description="Basic and acidic residues" evidence="1">
    <location>
        <begin position="372"/>
        <end position="382"/>
    </location>
</feature>
<keyword evidence="3" id="KW-1185">Reference proteome</keyword>
<organism evidence="2 3">
    <name type="scientific">Choiromyces venosus 120613-1</name>
    <dbReference type="NCBI Taxonomy" id="1336337"/>
    <lineage>
        <taxon>Eukaryota</taxon>
        <taxon>Fungi</taxon>
        <taxon>Dikarya</taxon>
        <taxon>Ascomycota</taxon>
        <taxon>Pezizomycotina</taxon>
        <taxon>Pezizomycetes</taxon>
        <taxon>Pezizales</taxon>
        <taxon>Tuberaceae</taxon>
        <taxon>Choiromyces</taxon>
    </lineage>
</organism>
<sequence>MGHRDTIGTVDRSDDPTEYRFVCAWCAIRICAGCRGELRFQDNRLMALLRVIQEREQRNDLGDPNATSALNIDIQPRAPKLENTQLPTDFSALTPATSSEELLNLSHFGSPGFSGGSTPISRPGTDSSGSETGGPQRRLTEFEEYDGEPCWPPPPRGKRYPTLDQRAELTNIEEYPRQRIPSHQPSQPSGANTQKSYQHLSDPPQWNPHGSSPQPRGPFNPQRRSPEADSPEPELGSDGESETPVESTAGRQMQQQVQPPRQESPLRQEPPPPRQVSPPREPSPPQREATLRSTLRVTGQPEVPLAPPKSPRRKESPPISVPTISMVDTPNMLKVDEPEVTHSEVMQPELKNPGVKQSAINQQPTPKLDQPQVEKKQERRTESPLPIPRPQRESTPRLDKLPRSTPSPRPEPTQVTKMEEKREASSPMSLVKPLPIKKLPEPGVVKPEPAPKPIPKPAEPVLATKQEKPVPTPAKQEKALPEPPKLVKPTIGDFPISKPDTPPAERPVYPTKPEPKVDLSYYYNLEPVATQERLPIADSMQLPEIDFGGTLDTVDISGGFLGRPARTHEKPPAAPIRLGEEKEGSIAGSMKDKKKWRLPGFGKKVEKK</sequence>
<proteinExistence type="predicted"/>
<reference evidence="2 3" key="1">
    <citation type="journal article" date="2018" name="Nat. Ecol. Evol.">
        <title>Pezizomycetes genomes reveal the molecular basis of ectomycorrhizal truffle lifestyle.</title>
        <authorList>
            <person name="Murat C."/>
            <person name="Payen T."/>
            <person name="Noel B."/>
            <person name="Kuo A."/>
            <person name="Morin E."/>
            <person name="Chen J."/>
            <person name="Kohler A."/>
            <person name="Krizsan K."/>
            <person name="Balestrini R."/>
            <person name="Da Silva C."/>
            <person name="Montanini B."/>
            <person name="Hainaut M."/>
            <person name="Levati E."/>
            <person name="Barry K.W."/>
            <person name="Belfiori B."/>
            <person name="Cichocki N."/>
            <person name="Clum A."/>
            <person name="Dockter R.B."/>
            <person name="Fauchery L."/>
            <person name="Guy J."/>
            <person name="Iotti M."/>
            <person name="Le Tacon F."/>
            <person name="Lindquist E.A."/>
            <person name="Lipzen A."/>
            <person name="Malagnac F."/>
            <person name="Mello A."/>
            <person name="Molinier V."/>
            <person name="Miyauchi S."/>
            <person name="Poulain J."/>
            <person name="Riccioni C."/>
            <person name="Rubini A."/>
            <person name="Sitrit Y."/>
            <person name="Splivallo R."/>
            <person name="Traeger S."/>
            <person name="Wang M."/>
            <person name="Zifcakova L."/>
            <person name="Wipf D."/>
            <person name="Zambonelli A."/>
            <person name="Paolocci F."/>
            <person name="Nowrousian M."/>
            <person name="Ottonello S."/>
            <person name="Baldrian P."/>
            <person name="Spatafora J.W."/>
            <person name="Henrissat B."/>
            <person name="Nagy L.G."/>
            <person name="Aury J.M."/>
            <person name="Wincker P."/>
            <person name="Grigoriev I.V."/>
            <person name="Bonfante P."/>
            <person name="Martin F.M."/>
        </authorList>
    </citation>
    <scope>NUCLEOTIDE SEQUENCE [LARGE SCALE GENOMIC DNA]</scope>
    <source>
        <strain evidence="2 3">120613-1</strain>
    </source>
</reference>
<protein>
    <submittedName>
        <fullName evidence="2">Uncharacterized protein</fullName>
    </submittedName>
</protein>
<dbReference type="OrthoDB" id="5387141at2759"/>
<feature type="compositionally biased region" description="Pro residues" evidence="1">
    <location>
        <begin position="448"/>
        <end position="458"/>
    </location>
</feature>
<evidence type="ECO:0000313" key="3">
    <source>
        <dbReference type="Proteomes" id="UP000276215"/>
    </source>
</evidence>
<dbReference type="Proteomes" id="UP000276215">
    <property type="component" value="Unassembled WGS sequence"/>
</dbReference>
<evidence type="ECO:0000313" key="2">
    <source>
        <dbReference type="EMBL" id="RPB00775.1"/>
    </source>
</evidence>
<accession>A0A3N4K4D6</accession>